<dbReference type="Pfam" id="PF13384">
    <property type="entry name" value="HTH_23"/>
    <property type="match status" value="1"/>
</dbReference>
<evidence type="ECO:0000313" key="2">
    <source>
        <dbReference type="EMBL" id="GCB36424.1"/>
    </source>
</evidence>
<name>A0A401LY74_9BACE</name>
<feature type="compositionally biased region" description="Polar residues" evidence="1">
    <location>
        <begin position="345"/>
        <end position="367"/>
    </location>
</feature>
<evidence type="ECO:0008006" key="4">
    <source>
        <dbReference type="Google" id="ProtNLM"/>
    </source>
</evidence>
<comment type="caution">
    <text evidence="2">The sequence shown here is derived from an EMBL/GenBank/DDBJ whole genome shotgun (WGS) entry which is preliminary data.</text>
</comment>
<sequence length="386" mass="43066">MVNVMEEDKNYISLIHGDLTRATQVQHGMPDSIGVMSIKTANRTILEASLLPTPRALWDSFWYEGELSCLFADSNVGKSILAVQIADRIARTDDVLYLDFELSEKQFQLRYTSEHGTPYIFPERLYRVSLDCNSLLEADFEEAIMGGIEQMALQTGCKIFIVDNLTYLCCAMEKGDAAGRLMIQLNNLKKRYGLSVLVLAHTPKRSLDCPITSNDLAGSKRLYNFFDSVFAIGKSAQDGGLRYVKQLKVRYGTFSHDADNVIIYEIEKVDAFLQFVFRGYSTEKEHLKKLGDNESSQRDCQILQLSQSGKSVREIASQVNCGKSTVSRIIQRSKEDRNAAVPSVPLSQQTGSGTMGQVGQHGTSGTVRETKQAELFTGYGKEENKA</sequence>
<evidence type="ECO:0000313" key="3">
    <source>
        <dbReference type="Proteomes" id="UP000288079"/>
    </source>
</evidence>
<feature type="region of interest" description="Disordered" evidence="1">
    <location>
        <begin position="334"/>
        <end position="386"/>
    </location>
</feature>
<protein>
    <recommendedName>
        <fullName evidence="4">Helicase</fullName>
    </recommendedName>
</protein>
<accession>A0A401LY74</accession>
<dbReference type="InterPro" id="IPR027417">
    <property type="entry name" value="P-loop_NTPase"/>
</dbReference>
<reference evidence="2 3" key="1">
    <citation type="submission" date="2018-10" db="EMBL/GenBank/DDBJ databases">
        <title>Draft Genome Sequence of Bacteroides sp. KCTC 15687.</title>
        <authorList>
            <person name="Yu S.Y."/>
            <person name="Kim J.S."/>
            <person name="Oh B.S."/>
            <person name="Park S.H."/>
            <person name="Kang S.W."/>
            <person name="Park J.E."/>
            <person name="Choi S.H."/>
            <person name="Han K.I."/>
            <person name="Lee K.C."/>
            <person name="Eom M.K."/>
            <person name="Suh M.K."/>
            <person name="Lee D.H."/>
            <person name="Yoon H."/>
            <person name="Kim B."/>
            <person name="Yang S.J."/>
            <person name="Lee J.S."/>
            <person name="Lee J.H."/>
        </authorList>
    </citation>
    <scope>NUCLEOTIDE SEQUENCE [LARGE SCALE GENOMIC DNA]</scope>
    <source>
        <strain evidence="2 3">KCTC 15687</strain>
    </source>
</reference>
<dbReference type="SUPFAM" id="SSF52540">
    <property type="entry name" value="P-loop containing nucleoside triphosphate hydrolases"/>
    <property type="match status" value="1"/>
</dbReference>
<keyword evidence="3" id="KW-1185">Reference proteome</keyword>
<proteinExistence type="predicted"/>
<dbReference type="Gene3D" id="3.40.50.300">
    <property type="entry name" value="P-loop containing nucleotide triphosphate hydrolases"/>
    <property type="match status" value="1"/>
</dbReference>
<gene>
    <name evidence="2" type="ORF">KGMB02408_33690</name>
</gene>
<dbReference type="InterPro" id="IPR036388">
    <property type="entry name" value="WH-like_DNA-bd_sf"/>
</dbReference>
<dbReference type="Pfam" id="PF13481">
    <property type="entry name" value="AAA_25"/>
    <property type="match status" value="1"/>
</dbReference>
<organism evidence="2 3">
    <name type="scientific">Bacteroides faecalis</name>
    <dbReference type="NCBI Taxonomy" id="2447885"/>
    <lineage>
        <taxon>Bacteria</taxon>
        <taxon>Pseudomonadati</taxon>
        <taxon>Bacteroidota</taxon>
        <taxon>Bacteroidia</taxon>
        <taxon>Bacteroidales</taxon>
        <taxon>Bacteroidaceae</taxon>
        <taxon>Bacteroides</taxon>
    </lineage>
</organism>
<dbReference type="Proteomes" id="UP000288079">
    <property type="component" value="Unassembled WGS sequence"/>
</dbReference>
<dbReference type="AlphaFoldDB" id="A0A401LY74"/>
<dbReference type="Gene3D" id="1.10.10.10">
    <property type="entry name" value="Winged helix-like DNA-binding domain superfamily/Winged helix DNA-binding domain"/>
    <property type="match status" value="1"/>
</dbReference>
<dbReference type="EMBL" id="BHWB01000011">
    <property type="protein sequence ID" value="GCB36424.1"/>
    <property type="molecule type" value="Genomic_DNA"/>
</dbReference>
<evidence type="ECO:0000256" key="1">
    <source>
        <dbReference type="SAM" id="MobiDB-lite"/>
    </source>
</evidence>